<keyword evidence="1" id="KW-0732">Signal</keyword>
<organism evidence="2 3">
    <name type="scientific">Croceitalea rosinachiae</name>
    <dbReference type="NCBI Taxonomy" id="3075596"/>
    <lineage>
        <taxon>Bacteria</taxon>
        <taxon>Pseudomonadati</taxon>
        <taxon>Bacteroidota</taxon>
        <taxon>Flavobacteriia</taxon>
        <taxon>Flavobacteriales</taxon>
        <taxon>Flavobacteriaceae</taxon>
        <taxon>Croceitalea</taxon>
    </lineage>
</organism>
<gene>
    <name evidence="2" type="ORF">RM706_06460</name>
</gene>
<feature type="signal peptide" evidence="1">
    <location>
        <begin position="1"/>
        <end position="20"/>
    </location>
</feature>
<comment type="caution">
    <text evidence="2">The sequence shown here is derived from an EMBL/GenBank/DDBJ whole genome shotgun (WGS) entry which is preliminary data.</text>
</comment>
<dbReference type="PANTHER" id="PTHR41339:SF1">
    <property type="entry name" value="SECRETED PROTEIN"/>
    <property type="match status" value="1"/>
</dbReference>
<dbReference type="EMBL" id="JAVRHR010000001">
    <property type="protein sequence ID" value="MDT0606663.1"/>
    <property type="molecule type" value="Genomic_DNA"/>
</dbReference>
<proteinExistence type="predicted"/>
<sequence length="483" mass="49220">MKKFLLFMLAIVTMTFVACSDDDDTPTTPEGTAETCNDGILNNGETEIDCGGPNCQPCTVTVNPTCTDGIQNGDEAGIDCGGSCPNLCPGSVVVVSESITADTTWSSDTVIELDGRIFVESGATLTIEAGTLIKANAGTGTNASVLVVARGATLIADGTADAPIIFTSAADNIAFGEVAGTNLDQNDRGLWGGLIVLGNAQVSVSGDAGEAQIEGIPADDTRGLYGGSDNADGAGTIIDYVSIRHGGALIGEGNEINGLTLGGVGTGAVISNIEVVANVDDGIEFFGGSVNASNLFVWAQGDDALDIDQAYSGTITNAIVVLGDASDHGLEIDGPEGSLQGEFTIDGLTMFGNANTSNGEYADYRSNAQGATNNVYAVGFPAGKDAELDNNAVTTNYNNGILTFSNWQIVGAGAEIFAQKVGCAQNCDDDDDDNDIDEVPVASTFEADAAGWTTTVMEGANTVGATTADFAWTFSNTKAGLGF</sequence>
<reference evidence="2 3" key="1">
    <citation type="submission" date="2023-09" db="EMBL/GenBank/DDBJ databases">
        <authorList>
            <person name="Rey-Velasco X."/>
        </authorList>
    </citation>
    <scope>NUCLEOTIDE SEQUENCE [LARGE SCALE GENOMIC DNA]</scope>
    <source>
        <strain evidence="2 3">F388</strain>
    </source>
</reference>
<accession>A0ABU3A9U9</accession>
<dbReference type="SUPFAM" id="SSF51126">
    <property type="entry name" value="Pectin lyase-like"/>
    <property type="match status" value="1"/>
</dbReference>
<evidence type="ECO:0000313" key="2">
    <source>
        <dbReference type="EMBL" id="MDT0606663.1"/>
    </source>
</evidence>
<dbReference type="PANTHER" id="PTHR41339">
    <property type="entry name" value="LIPL48"/>
    <property type="match status" value="1"/>
</dbReference>
<dbReference type="InterPro" id="IPR011050">
    <property type="entry name" value="Pectin_lyase_fold/virulence"/>
</dbReference>
<evidence type="ECO:0000256" key="1">
    <source>
        <dbReference type="SAM" id="SignalP"/>
    </source>
</evidence>
<protein>
    <submittedName>
        <fullName evidence="2">Uncharacterized protein</fullName>
    </submittedName>
</protein>
<dbReference type="PROSITE" id="PS51257">
    <property type="entry name" value="PROKAR_LIPOPROTEIN"/>
    <property type="match status" value="1"/>
</dbReference>
<dbReference type="RefSeq" id="WP_311350211.1">
    <property type="nucleotide sequence ID" value="NZ_JAVRHR010000001.1"/>
</dbReference>
<feature type="chain" id="PRO_5047219162" evidence="1">
    <location>
        <begin position="21"/>
        <end position="483"/>
    </location>
</feature>
<name>A0ABU3A9U9_9FLAO</name>
<keyword evidence="3" id="KW-1185">Reference proteome</keyword>
<dbReference type="Proteomes" id="UP001255246">
    <property type="component" value="Unassembled WGS sequence"/>
</dbReference>
<evidence type="ECO:0000313" key="3">
    <source>
        <dbReference type="Proteomes" id="UP001255246"/>
    </source>
</evidence>